<dbReference type="InterPro" id="IPR017972">
    <property type="entry name" value="Cyt_P450_CS"/>
</dbReference>
<evidence type="ECO:0000256" key="5">
    <source>
        <dbReference type="ARBA" id="ARBA00022723"/>
    </source>
</evidence>
<keyword evidence="12" id="KW-1185">Reference proteome</keyword>
<evidence type="ECO:0000313" key="11">
    <source>
        <dbReference type="EMBL" id="KAF9469732.1"/>
    </source>
</evidence>
<feature type="binding site" description="axial binding residue" evidence="9">
    <location>
        <position position="452"/>
    </location>
    <ligand>
        <name>heme</name>
        <dbReference type="ChEBI" id="CHEBI:30413"/>
    </ligand>
    <ligandPart>
        <name>Fe</name>
        <dbReference type="ChEBI" id="CHEBI:18248"/>
    </ligandPart>
</feature>
<evidence type="ECO:0000313" key="12">
    <source>
        <dbReference type="Proteomes" id="UP000807353"/>
    </source>
</evidence>
<evidence type="ECO:0000256" key="3">
    <source>
        <dbReference type="ARBA" id="ARBA00010617"/>
    </source>
</evidence>
<comment type="caution">
    <text evidence="11">The sequence shown here is derived from an EMBL/GenBank/DDBJ whole genome shotgun (WGS) entry which is preliminary data.</text>
</comment>
<protein>
    <submittedName>
        <fullName evidence="11">Cytochrome P450</fullName>
    </submittedName>
</protein>
<dbReference type="InterPro" id="IPR002401">
    <property type="entry name" value="Cyt_P450_E_grp-I"/>
</dbReference>
<accession>A0A9P6CKN0</accession>
<dbReference type="Proteomes" id="UP000807353">
    <property type="component" value="Unassembled WGS sequence"/>
</dbReference>
<dbReference type="GO" id="GO:0020037">
    <property type="term" value="F:heme binding"/>
    <property type="evidence" value="ECO:0007669"/>
    <property type="project" value="InterPro"/>
</dbReference>
<reference evidence="11" key="1">
    <citation type="submission" date="2020-11" db="EMBL/GenBank/DDBJ databases">
        <authorList>
            <consortium name="DOE Joint Genome Institute"/>
            <person name="Ahrendt S."/>
            <person name="Riley R."/>
            <person name="Andreopoulos W."/>
            <person name="Labutti K."/>
            <person name="Pangilinan J."/>
            <person name="Ruiz-Duenas F.J."/>
            <person name="Barrasa J.M."/>
            <person name="Sanchez-Garcia M."/>
            <person name="Camarero S."/>
            <person name="Miyauchi S."/>
            <person name="Serrano A."/>
            <person name="Linde D."/>
            <person name="Babiker R."/>
            <person name="Drula E."/>
            <person name="Ayuso-Fernandez I."/>
            <person name="Pacheco R."/>
            <person name="Padilla G."/>
            <person name="Ferreira P."/>
            <person name="Barriuso J."/>
            <person name="Kellner H."/>
            <person name="Castanera R."/>
            <person name="Alfaro M."/>
            <person name="Ramirez L."/>
            <person name="Pisabarro A.G."/>
            <person name="Kuo A."/>
            <person name="Tritt A."/>
            <person name="Lipzen A."/>
            <person name="He G."/>
            <person name="Yan M."/>
            <person name="Ng V."/>
            <person name="Cullen D."/>
            <person name="Martin F."/>
            <person name="Rosso M.-N."/>
            <person name="Henrissat B."/>
            <person name="Hibbett D."/>
            <person name="Martinez A.T."/>
            <person name="Grigoriev I.V."/>
        </authorList>
    </citation>
    <scope>NUCLEOTIDE SEQUENCE</scope>
    <source>
        <strain evidence="11">CBS 247.69</strain>
    </source>
</reference>
<dbReference type="PRINTS" id="PR00463">
    <property type="entry name" value="EP450I"/>
</dbReference>
<dbReference type="InterPro" id="IPR001128">
    <property type="entry name" value="Cyt_P450"/>
</dbReference>
<dbReference type="Gene3D" id="1.10.630.10">
    <property type="entry name" value="Cytochrome P450"/>
    <property type="match status" value="1"/>
</dbReference>
<evidence type="ECO:0000256" key="10">
    <source>
        <dbReference type="RuleBase" id="RU000461"/>
    </source>
</evidence>
<keyword evidence="5 9" id="KW-0479">Metal-binding</keyword>
<evidence type="ECO:0000256" key="8">
    <source>
        <dbReference type="ARBA" id="ARBA00023033"/>
    </source>
</evidence>
<gene>
    <name evidence="11" type="ORF">BDZ94DRAFT_1303405</name>
</gene>
<evidence type="ECO:0000256" key="4">
    <source>
        <dbReference type="ARBA" id="ARBA00022617"/>
    </source>
</evidence>
<keyword evidence="6 10" id="KW-0560">Oxidoreductase</keyword>
<dbReference type="InterPro" id="IPR036396">
    <property type="entry name" value="Cyt_P450_sf"/>
</dbReference>
<comment type="pathway">
    <text evidence="2">Secondary metabolite biosynthesis.</text>
</comment>
<sequence length="524" mass="59042">MSPFQTLLSVLDRVLAALGLFLLTVASANIINRQYSSHRAITYPPGPESRPIFGNTHHIPANKPWITYAQWAKQYGSLIHIKDYSKHVIIINSFKDAVNLLEKRSNIYSDRPASIMIKLMGWDFNVGLMPYGDEWRRRRKILQKYFKKDIAVVYQPIQTQKIHDMLRNILETPEDFISHYKTQKSSVAAAIIMSCVYGHDISRTNDYYVSLSEAAVEKLSETFFPGAVAVNAIPSLQYIPSWFPGAGFKRFATKTKDLTDKLQNMPYNHVRENMSQGVAATSILADLLRENDARGGSKEVEDGIKAASATSYAAGADTTTSNIGTFIYAMTRNPSVQQKAQQEIDNLTGGQRLPNHDDRNSLPYVEALFREVMRWRPVLPLGVAHAALNDDVYNGYYIPKGSTVISNIWAMTHDESIYTEPDAFKPERFINGDGKLNDDDLTFVFGFGRRICVGRHMASSTVWLITASILAVFNIRRDKDELSNEILPTVDYTDGLVSHPLPFRCSITPRSDELAKLVMEVEIE</sequence>
<dbReference type="AlphaFoldDB" id="A0A9P6CKN0"/>
<dbReference type="GO" id="GO:0004497">
    <property type="term" value="F:monooxygenase activity"/>
    <property type="evidence" value="ECO:0007669"/>
    <property type="project" value="UniProtKB-KW"/>
</dbReference>
<dbReference type="PANTHER" id="PTHR46300">
    <property type="entry name" value="P450, PUTATIVE (EUROFUNG)-RELATED-RELATED"/>
    <property type="match status" value="1"/>
</dbReference>
<dbReference type="EMBL" id="MU150229">
    <property type="protein sequence ID" value="KAF9469732.1"/>
    <property type="molecule type" value="Genomic_DNA"/>
</dbReference>
<evidence type="ECO:0000256" key="1">
    <source>
        <dbReference type="ARBA" id="ARBA00001971"/>
    </source>
</evidence>
<keyword evidence="4 9" id="KW-0349">Heme</keyword>
<proteinExistence type="inferred from homology"/>
<keyword evidence="8 10" id="KW-0503">Monooxygenase</keyword>
<comment type="similarity">
    <text evidence="3 10">Belongs to the cytochrome P450 family.</text>
</comment>
<dbReference type="GO" id="GO:0016705">
    <property type="term" value="F:oxidoreductase activity, acting on paired donors, with incorporation or reduction of molecular oxygen"/>
    <property type="evidence" value="ECO:0007669"/>
    <property type="project" value="InterPro"/>
</dbReference>
<comment type="cofactor">
    <cofactor evidence="1 9">
        <name>heme</name>
        <dbReference type="ChEBI" id="CHEBI:30413"/>
    </cofactor>
</comment>
<evidence type="ECO:0000256" key="6">
    <source>
        <dbReference type="ARBA" id="ARBA00023002"/>
    </source>
</evidence>
<dbReference type="OrthoDB" id="2789670at2759"/>
<dbReference type="CDD" id="cd11065">
    <property type="entry name" value="CYP64-like"/>
    <property type="match status" value="1"/>
</dbReference>
<evidence type="ECO:0000256" key="9">
    <source>
        <dbReference type="PIRSR" id="PIRSR602401-1"/>
    </source>
</evidence>
<name>A0A9P6CKN0_9AGAR</name>
<dbReference type="Pfam" id="PF00067">
    <property type="entry name" value="p450"/>
    <property type="match status" value="1"/>
</dbReference>
<dbReference type="GO" id="GO:0005506">
    <property type="term" value="F:iron ion binding"/>
    <property type="evidence" value="ECO:0007669"/>
    <property type="project" value="InterPro"/>
</dbReference>
<organism evidence="11 12">
    <name type="scientific">Collybia nuda</name>
    <dbReference type="NCBI Taxonomy" id="64659"/>
    <lineage>
        <taxon>Eukaryota</taxon>
        <taxon>Fungi</taxon>
        <taxon>Dikarya</taxon>
        <taxon>Basidiomycota</taxon>
        <taxon>Agaricomycotina</taxon>
        <taxon>Agaricomycetes</taxon>
        <taxon>Agaricomycetidae</taxon>
        <taxon>Agaricales</taxon>
        <taxon>Tricholomatineae</taxon>
        <taxon>Clitocybaceae</taxon>
        <taxon>Collybia</taxon>
    </lineage>
</organism>
<dbReference type="PANTHER" id="PTHR46300:SF7">
    <property type="entry name" value="P450, PUTATIVE (EUROFUNG)-RELATED"/>
    <property type="match status" value="1"/>
</dbReference>
<dbReference type="PROSITE" id="PS00086">
    <property type="entry name" value="CYTOCHROME_P450"/>
    <property type="match status" value="1"/>
</dbReference>
<evidence type="ECO:0000256" key="7">
    <source>
        <dbReference type="ARBA" id="ARBA00023004"/>
    </source>
</evidence>
<keyword evidence="7 9" id="KW-0408">Iron</keyword>
<dbReference type="InterPro" id="IPR050364">
    <property type="entry name" value="Cytochrome_P450_fung"/>
</dbReference>
<dbReference type="PRINTS" id="PR00385">
    <property type="entry name" value="P450"/>
</dbReference>
<evidence type="ECO:0000256" key="2">
    <source>
        <dbReference type="ARBA" id="ARBA00005179"/>
    </source>
</evidence>
<dbReference type="SUPFAM" id="SSF48264">
    <property type="entry name" value="Cytochrome P450"/>
    <property type="match status" value="1"/>
</dbReference>